<accession>A0AA88LKB6</accession>
<dbReference type="Gene3D" id="3.10.110.10">
    <property type="entry name" value="Ubiquitin Conjugating Enzyme"/>
    <property type="match status" value="1"/>
</dbReference>
<reference evidence="2" key="1">
    <citation type="submission" date="2023-07" db="EMBL/GenBank/DDBJ databases">
        <title>Chromosome-level genome assembly of Artemia franciscana.</title>
        <authorList>
            <person name="Jo E."/>
        </authorList>
    </citation>
    <scope>NUCLEOTIDE SEQUENCE</scope>
    <source>
        <tissue evidence="2">Whole body</tissue>
    </source>
</reference>
<dbReference type="Proteomes" id="UP001187531">
    <property type="component" value="Unassembled WGS sequence"/>
</dbReference>
<dbReference type="EMBL" id="JAVRJZ010000001">
    <property type="protein sequence ID" value="KAK2726926.1"/>
    <property type="molecule type" value="Genomic_DNA"/>
</dbReference>
<organism evidence="2 3">
    <name type="scientific">Artemia franciscana</name>
    <name type="common">Brine shrimp</name>
    <name type="synonym">Artemia sanfranciscana</name>
    <dbReference type="NCBI Taxonomy" id="6661"/>
    <lineage>
        <taxon>Eukaryota</taxon>
        <taxon>Metazoa</taxon>
        <taxon>Ecdysozoa</taxon>
        <taxon>Arthropoda</taxon>
        <taxon>Crustacea</taxon>
        <taxon>Branchiopoda</taxon>
        <taxon>Anostraca</taxon>
        <taxon>Artemiidae</taxon>
        <taxon>Artemia</taxon>
    </lineage>
</organism>
<dbReference type="Pfam" id="PF00179">
    <property type="entry name" value="UQ_con"/>
    <property type="match status" value="1"/>
</dbReference>
<comment type="caution">
    <text evidence="2">The sequence shown here is derived from an EMBL/GenBank/DDBJ whole genome shotgun (WGS) entry which is preliminary data.</text>
</comment>
<gene>
    <name evidence="2" type="ORF">QYM36_007689</name>
</gene>
<dbReference type="PROSITE" id="PS50127">
    <property type="entry name" value="UBC_2"/>
    <property type="match status" value="1"/>
</dbReference>
<protein>
    <recommendedName>
        <fullName evidence="1">UBC core domain-containing protein</fullName>
    </recommendedName>
</protein>
<proteinExistence type="predicted"/>
<sequence>MLQIHPYDLEFSYRPETEIVVADTLLRLHLPDIDKKLHRKIEVAASMTVRSVLISIQALLATPEPDDPLDAIVAGQYKQSYEMYWKTASHWNNIYAGSK</sequence>
<dbReference type="InterPro" id="IPR000608">
    <property type="entry name" value="UBC"/>
</dbReference>
<feature type="domain" description="UBC core" evidence="1">
    <location>
        <begin position="1"/>
        <end position="97"/>
    </location>
</feature>
<keyword evidence="3" id="KW-1185">Reference proteome</keyword>
<evidence type="ECO:0000313" key="3">
    <source>
        <dbReference type="Proteomes" id="UP001187531"/>
    </source>
</evidence>
<evidence type="ECO:0000313" key="2">
    <source>
        <dbReference type="EMBL" id="KAK2726926.1"/>
    </source>
</evidence>
<dbReference type="SUPFAM" id="SSF54495">
    <property type="entry name" value="UBC-like"/>
    <property type="match status" value="1"/>
</dbReference>
<evidence type="ECO:0000259" key="1">
    <source>
        <dbReference type="PROSITE" id="PS50127"/>
    </source>
</evidence>
<dbReference type="AlphaFoldDB" id="A0AA88LKB6"/>
<dbReference type="InterPro" id="IPR016135">
    <property type="entry name" value="UBQ-conjugating_enzyme/RWD"/>
</dbReference>
<name>A0AA88LKB6_ARTSF</name>